<evidence type="ECO:0000256" key="4">
    <source>
        <dbReference type="ARBA" id="ARBA00022473"/>
    </source>
</evidence>
<dbReference type="Pfam" id="PF01437">
    <property type="entry name" value="PSI"/>
    <property type="match status" value="1"/>
</dbReference>
<accession>A0A914VMB9</accession>
<keyword evidence="6" id="KW-0732">Signal</keyword>
<dbReference type="WBParaSite" id="PSAMB.scaffold2180size24800.g16711.t1">
    <property type="protein sequence ID" value="PSAMB.scaffold2180size24800.g16711.t1"/>
    <property type="gene ID" value="PSAMB.scaffold2180size24800.g16711"/>
</dbReference>
<keyword evidence="17" id="KW-1185">Reference proteome</keyword>
<dbReference type="PANTHER" id="PTHR11036:SF139">
    <property type="entry name" value="SEMAPHORIN-2A"/>
    <property type="match status" value="1"/>
</dbReference>
<evidence type="ECO:0000259" key="16">
    <source>
        <dbReference type="PROSITE" id="PS51004"/>
    </source>
</evidence>
<dbReference type="InterPro" id="IPR036352">
    <property type="entry name" value="Semap_dom_sf"/>
</dbReference>
<dbReference type="GO" id="GO:0045499">
    <property type="term" value="F:chemorepellent activity"/>
    <property type="evidence" value="ECO:0007669"/>
    <property type="project" value="TreeGrafter"/>
</dbReference>
<keyword evidence="8" id="KW-0524">Neurogenesis</keyword>
<evidence type="ECO:0000313" key="18">
    <source>
        <dbReference type="WBParaSite" id="PSAMB.scaffold2180size24800.g16711.t1"/>
    </source>
</evidence>
<evidence type="ECO:0000256" key="11">
    <source>
        <dbReference type="ARBA" id="ARBA00023180"/>
    </source>
</evidence>
<dbReference type="Proteomes" id="UP000887566">
    <property type="component" value="Unplaced"/>
</dbReference>
<dbReference type="PANTHER" id="PTHR11036">
    <property type="entry name" value="SEMAPHORIN"/>
    <property type="match status" value="1"/>
</dbReference>
<evidence type="ECO:0000313" key="17">
    <source>
        <dbReference type="Proteomes" id="UP000887566"/>
    </source>
</evidence>
<dbReference type="InterPro" id="IPR007110">
    <property type="entry name" value="Ig-like_dom"/>
</dbReference>
<reference evidence="18" key="1">
    <citation type="submission" date="2022-11" db="UniProtKB">
        <authorList>
            <consortium name="WormBaseParasite"/>
        </authorList>
    </citation>
    <scope>IDENTIFICATION</scope>
</reference>
<dbReference type="GO" id="GO:0030215">
    <property type="term" value="F:semaphorin receptor binding"/>
    <property type="evidence" value="ECO:0007669"/>
    <property type="project" value="InterPro"/>
</dbReference>
<dbReference type="InterPro" id="IPR013783">
    <property type="entry name" value="Ig-like_fold"/>
</dbReference>
<evidence type="ECO:0000256" key="10">
    <source>
        <dbReference type="ARBA" id="ARBA00023157"/>
    </source>
</evidence>
<dbReference type="FunFam" id="2.130.10.10:FF:000369">
    <property type="entry name" value="semaphorin-2A isoform X1"/>
    <property type="match status" value="1"/>
</dbReference>
<dbReference type="GO" id="GO:0030335">
    <property type="term" value="P:positive regulation of cell migration"/>
    <property type="evidence" value="ECO:0007669"/>
    <property type="project" value="TreeGrafter"/>
</dbReference>
<comment type="similarity">
    <text evidence="3">Belongs to the semaphorin family.</text>
</comment>
<evidence type="ECO:0000256" key="1">
    <source>
        <dbReference type="ARBA" id="ARBA00004370"/>
    </source>
</evidence>
<evidence type="ECO:0000256" key="9">
    <source>
        <dbReference type="ARBA" id="ARBA00023136"/>
    </source>
</evidence>
<keyword evidence="4" id="KW-0217">Developmental protein</keyword>
<dbReference type="GO" id="GO:0007411">
    <property type="term" value="P:axon guidance"/>
    <property type="evidence" value="ECO:0007669"/>
    <property type="project" value="TreeGrafter"/>
</dbReference>
<keyword evidence="11" id="KW-0325">Glycoprotein</keyword>
<organism evidence="17 18">
    <name type="scientific">Plectus sambesii</name>
    <dbReference type="NCBI Taxonomy" id="2011161"/>
    <lineage>
        <taxon>Eukaryota</taxon>
        <taxon>Metazoa</taxon>
        <taxon>Ecdysozoa</taxon>
        <taxon>Nematoda</taxon>
        <taxon>Chromadorea</taxon>
        <taxon>Plectida</taxon>
        <taxon>Plectina</taxon>
        <taxon>Plectoidea</taxon>
        <taxon>Plectidae</taxon>
        <taxon>Plectus</taxon>
    </lineage>
</organism>
<dbReference type="Pfam" id="PF01403">
    <property type="entry name" value="Sema"/>
    <property type="match status" value="1"/>
</dbReference>
<evidence type="ECO:0000256" key="2">
    <source>
        <dbReference type="ARBA" id="ARBA00004613"/>
    </source>
</evidence>
<dbReference type="GO" id="GO:0071526">
    <property type="term" value="P:semaphorin-plexin signaling pathway"/>
    <property type="evidence" value="ECO:0007669"/>
    <property type="project" value="TreeGrafter"/>
</dbReference>
<evidence type="ECO:0000256" key="14">
    <source>
        <dbReference type="SAM" id="MobiDB-lite"/>
    </source>
</evidence>
<evidence type="ECO:0000256" key="8">
    <source>
        <dbReference type="ARBA" id="ARBA00022902"/>
    </source>
</evidence>
<protein>
    <recommendedName>
        <fullName evidence="12">Semaphorin-2A</fullName>
    </recommendedName>
</protein>
<dbReference type="Gene3D" id="2.60.40.10">
    <property type="entry name" value="Immunoglobulins"/>
    <property type="match status" value="1"/>
</dbReference>
<dbReference type="InterPro" id="IPR027231">
    <property type="entry name" value="Semaphorin"/>
</dbReference>
<dbReference type="AlphaFoldDB" id="A0A914VMB9"/>
<dbReference type="InterPro" id="IPR036179">
    <property type="entry name" value="Ig-like_dom_sf"/>
</dbReference>
<dbReference type="PROSITE" id="PS51004">
    <property type="entry name" value="SEMA"/>
    <property type="match status" value="1"/>
</dbReference>
<feature type="domain" description="Sema" evidence="16">
    <location>
        <begin position="156"/>
        <end position="634"/>
    </location>
</feature>
<dbReference type="SUPFAM" id="SSF103575">
    <property type="entry name" value="Plexin repeat"/>
    <property type="match status" value="1"/>
</dbReference>
<evidence type="ECO:0000259" key="15">
    <source>
        <dbReference type="PROSITE" id="PS50835"/>
    </source>
</evidence>
<keyword evidence="7" id="KW-0221">Differentiation</keyword>
<keyword evidence="9" id="KW-0472">Membrane</keyword>
<feature type="region of interest" description="Disordered" evidence="14">
    <location>
        <begin position="29"/>
        <end position="51"/>
    </location>
</feature>
<dbReference type="SMART" id="SM00630">
    <property type="entry name" value="Sema"/>
    <property type="match status" value="1"/>
</dbReference>
<dbReference type="InterPro" id="IPR001627">
    <property type="entry name" value="Semap_dom"/>
</dbReference>
<dbReference type="SUPFAM" id="SSF101912">
    <property type="entry name" value="Sema domain"/>
    <property type="match status" value="1"/>
</dbReference>
<dbReference type="Gene3D" id="2.130.10.10">
    <property type="entry name" value="YVTN repeat-like/Quinoprotein amine dehydrogenase"/>
    <property type="match status" value="1"/>
</dbReference>
<keyword evidence="10" id="KW-1015">Disulfide bond</keyword>
<evidence type="ECO:0000256" key="6">
    <source>
        <dbReference type="ARBA" id="ARBA00022729"/>
    </source>
</evidence>
<dbReference type="SUPFAM" id="SSF48726">
    <property type="entry name" value="Immunoglobulin"/>
    <property type="match status" value="1"/>
</dbReference>
<dbReference type="InterPro" id="IPR002165">
    <property type="entry name" value="Plexin_repeat"/>
</dbReference>
<comment type="subcellular location">
    <subcellularLocation>
        <location evidence="1">Membrane</location>
    </subcellularLocation>
    <subcellularLocation>
        <location evidence="2">Secreted</location>
    </subcellularLocation>
</comment>
<evidence type="ECO:0000256" key="12">
    <source>
        <dbReference type="ARBA" id="ARBA00074148"/>
    </source>
</evidence>
<proteinExistence type="inferred from homology"/>
<sequence>MCSARLRGSFAALDAQSVPSRPLALLMIRPSSTTGRPTRAGPSRRSSAKTDTLFVQRTDAGGGGGRSLRCLVDLIASFAADSCRFLQRPGRAVRTYFKAATATICARTPTQSAEFVAASVIDSPSYVLRQGASVGAASMMLTLRVFALALLGVASGADVSPTPAFLIEPDNTFTQGRLYYRTLHLDADSSSLYVGAMNHVFRLWMYNVNDTDQRTFFAHKELGPAADDLAECSRYSNRNPEYHCQNHIRLVFRLKKEDTLFICSSNAYKPVVTRLNPTTFASLELSQSMIGICSGDPDLNTTAVYVESGNPGEIASVYSGIRTGLALENHLIYRPPLTENGREKYPSLRTMFTDSKWLDEPHFVQSFDIGSYVYFFFREAAVEFENCGRATYSRVARICKNDLGGKNVLRQVWATYLKARLNCSLPGEFPFYFDQLQSVYKLDSKSVSDTIFYATFSNGQNEFSGSAVCSFSLRDIDNVFDRGVFKEQVSSTAAWLPTLPEQVPSPRPGACVEDTRELSDSALHFTKSHMLMDEAVAPLGGRPLFVKRDLMLTQVVVDVESPSHGSYHIIFAGSTEGDIYKIVQWAETSDGGAQQSRLLAIYRLPSRTPIRAMQILKNEFIYVGQDTVISQLNTAQCDRYGGCAACTADPYCSWNNPRQQCFKRDDAHMDAAGWIPARPDRHEQTMALCDTRPRLETRILYPGDSVHLQCRHESRAGPVVWQKDNSTVDLSTGHLLLTVDGGIVIVNATIGDSGLYGCSSQGQIVVLYKLFIDDANCQKPTSLQQFQTVYREWCREFQNYKTTMSKWQQWYQQNSHCANAPNFKISSGAEQKKTNRISNHIGQEE</sequence>
<evidence type="ECO:0000256" key="3">
    <source>
        <dbReference type="ARBA" id="ARBA00009492"/>
    </source>
</evidence>
<evidence type="ECO:0000256" key="7">
    <source>
        <dbReference type="ARBA" id="ARBA00022782"/>
    </source>
</evidence>
<evidence type="ECO:0000256" key="13">
    <source>
        <dbReference type="PROSITE-ProRule" id="PRU00352"/>
    </source>
</evidence>
<dbReference type="PROSITE" id="PS50835">
    <property type="entry name" value="IG_LIKE"/>
    <property type="match status" value="1"/>
</dbReference>
<dbReference type="GO" id="GO:0005886">
    <property type="term" value="C:plasma membrane"/>
    <property type="evidence" value="ECO:0007669"/>
    <property type="project" value="TreeGrafter"/>
</dbReference>
<comment type="caution">
    <text evidence="13">Lacks conserved residue(s) required for the propagation of feature annotation.</text>
</comment>
<evidence type="ECO:0000256" key="5">
    <source>
        <dbReference type="ARBA" id="ARBA00022525"/>
    </source>
</evidence>
<dbReference type="GO" id="GO:0005576">
    <property type="term" value="C:extracellular region"/>
    <property type="evidence" value="ECO:0007669"/>
    <property type="project" value="UniProtKB-SubCell"/>
</dbReference>
<feature type="domain" description="Ig-like" evidence="15">
    <location>
        <begin position="693"/>
        <end position="758"/>
    </location>
</feature>
<keyword evidence="5" id="KW-0964">Secreted</keyword>
<name>A0A914VMB9_9BILA</name>
<dbReference type="InterPro" id="IPR015943">
    <property type="entry name" value="WD40/YVTN_repeat-like_dom_sf"/>
</dbReference>